<feature type="transmembrane region" description="Helical" evidence="1">
    <location>
        <begin position="44"/>
        <end position="64"/>
    </location>
</feature>
<evidence type="ECO:0000313" key="3">
    <source>
        <dbReference type="Proteomes" id="UP000735541"/>
    </source>
</evidence>
<keyword evidence="1" id="KW-1133">Transmembrane helix</keyword>
<accession>A0ABS6TTJ7</accession>
<sequence length="76" mass="7867">MAAPVEKKVTAASAGAYLASTGLLASLAAVQDNARLVEWMPDGLAPFVLALVPAAVTFVGGWAARHTPRSRYGDIE</sequence>
<dbReference type="RefSeq" id="WP_228869924.1">
    <property type="nucleotide sequence ID" value="NZ_JAHUVW010000001.1"/>
</dbReference>
<organism evidence="2 3">
    <name type="scientific">Streptomyces halstedii</name>
    <dbReference type="NCBI Taxonomy" id="1944"/>
    <lineage>
        <taxon>Bacteria</taxon>
        <taxon>Bacillati</taxon>
        <taxon>Actinomycetota</taxon>
        <taxon>Actinomycetes</taxon>
        <taxon>Kitasatosporales</taxon>
        <taxon>Streptomycetaceae</taxon>
        <taxon>Streptomyces</taxon>
    </lineage>
</organism>
<comment type="caution">
    <text evidence="2">The sequence shown here is derived from an EMBL/GenBank/DDBJ whole genome shotgun (WGS) entry which is preliminary data.</text>
</comment>
<evidence type="ECO:0000313" key="2">
    <source>
        <dbReference type="EMBL" id="MBV7671364.1"/>
    </source>
</evidence>
<keyword evidence="1" id="KW-0472">Membrane</keyword>
<reference evidence="2 3" key="1">
    <citation type="submission" date="2021-07" db="EMBL/GenBank/DDBJ databases">
        <title>Sequencing Streptomyces halstedii LGO-A4 genome an citrus endophytic actinomycete.</title>
        <authorList>
            <person name="Samborskyy M."/>
            <person name="Scott N."/>
            <person name="Deglau R."/>
            <person name="Dickens S."/>
            <person name="Oliveira L.G."/>
        </authorList>
    </citation>
    <scope>NUCLEOTIDE SEQUENCE [LARGE SCALE GENOMIC DNA]</scope>
    <source>
        <strain evidence="2 3">LGO-A4</strain>
    </source>
</reference>
<dbReference type="EMBL" id="JAHUVW010000001">
    <property type="protein sequence ID" value="MBV7671364.1"/>
    <property type="molecule type" value="Genomic_DNA"/>
</dbReference>
<keyword evidence="1" id="KW-0812">Transmembrane</keyword>
<dbReference type="Proteomes" id="UP000735541">
    <property type="component" value="Unassembled WGS sequence"/>
</dbReference>
<evidence type="ECO:0000256" key="1">
    <source>
        <dbReference type="SAM" id="Phobius"/>
    </source>
</evidence>
<name>A0ABS6TTJ7_STRHA</name>
<gene>
    <name evidence="2" type="ORF">STHAL_18100</name>
</gene>
<proteinExistence type="predicted"/>
<keyword evidence="3" id="KW-1185">Reference proteome</keyword>
<protein>
    <submittedName>
        <fullName evidence="2">Holin</fullName>
    </submittedName>
</protein>